<dbReference type="RefSeq" id="WP_253659457.1">
    <property type="nucleotide sequence ID" value="NZ_BAAAJQ010000001.1"/>
</dbReference>
<dbReference type="EMBL" id="JAMTCJ010000001">
    <property type="protein sequence ID" value="MCP2174389.1"/>
    <property type="molecule type" value="Genomic_DNA"/>
</dbReference>
<sequence length="277" mass="29256">MNDHLQAVAFGSRPGSAHAPTRAAYGDASVDSWMRAVAAGARGHYAAASAELDHLCASTTGRTVRSLASSTRASHLRQAGRHAAARRYDGEALWWSAGGVADTMTRAATLDALIGLAADSLGTAHFDLADRLLARCAGPLALVDDDEGWIWSGRLRLRHLWVRTESALYRGDAHRARETMADREELLRACPSVRHRIKTELIAAATSAATGDTGEATRAATDCAEAARTHDQLPLEWAATALLVGIGASGGRDESLVASEARLRAELNARGGGFTPV</sequence>
<protein>
    <submittedName>
        <fullName evidence="1">Uncharacterized protein</fullName>
    </submittedName>
</protein>
<comment type="caution">
    <text evidence="1">The sequence shown here is derived from an EMBL/GenBank/DDBJ whole genome shotgun (WGS) entry which is preliminary data.</text>
</comment>
<dbReference type="Proteomes" id="UP001206895">
    <property type="component" value="Unassembled WGS sequence"/>
</dbReference>
<evidence type="ECO:0000313" key="2">
    <source>
        <dbReference type="Proteomes" id="UP001206895"/>
    </source>
</evidence>
<keyword evidence="2" id="KW-1185">Reference proteome</keyword>
<name>A0ABT1H7Z9_9NOCA</name>
<gene>
    <name evidence="1" type="ORF">LX13_000196</name>
</gene>
<reference evidence="1 2" key="1">
    <citation type="submission" date="2022-06" db="EMBL/GenBank/DDBJ databases">
        <title>Genomic Encyclopedia of Archaeal and Bacterial Type Strains, Phase II (KMG-II): from individual species to whole genera.</title>
        <authorList>
            <person name="Goeker M."/>
        </authorList>
    </citation>
    <scope>NUCLEOTIDE SEQUENCE [LARGE SCALE GENOMIC DNA]</scope>
    <source>
        <strain evidence="1 2">DSM 44693</strain>
    </source>
</reference>
<evidence type="ECO:0000313" key="1">
    <source>
        <dbReference type="EMBL" id="MCP2174389.1"/>
    </source>
</evidence>
<accession>A0ABT1H7Z9</accession>
<proteinExistence type="predicted"/>
<organism evidence="1 2">
    <name type="scientific">Williamsia maris</name>
    <dbReference type="NCBI Taxonomy" id="72806"/>
    <lineage>
        <taxon>Bacteria</taxon>
        <taxon>Bacillati</taxon>
        <taxon>Actinomycetota</taxon>
        <taxon>Actinomycetes</taxon>
        <taxon>Mycobacteriales</taxon>
        <taxon>Nocardiaceae</taxon>
        <taxon>Williamsia</taxon>
    </lineage>
</organism>